<feature type="compositionally biased region" description="Polar residues" evidence="1">
    <location>
        <begin position="39"/>
        <end position="54"/>
    </location>
</feature>
<protein>
    <submittedName>
        <fullName evidence="2">Uncharacterized protein</fullName>
    </submittedName>
</protein>
<evidence type="ECO:0000256" key="1">
    <source>
        <dbReference type="SAM" id="MobiDB-lite"/>
    </source>
</evidence>
<keyword evidence="3" id="KW-1185">Reference proteome</keyword>
<dbReference type="Gramene" id="ORUFI08G15630.1">
    <property type="protein sequence ID" value="ORUFI08G15630.1"/>
    <property type="gene ID" value="ORUFI08G15630"/>
</dbReference>
<dbReference type="HOGENOM" id="CLU_1356615_0_0_1"/>
<sequence length="202" mass="21582">MTPSCASTTTLRRPMRALRLGYLDISFPTSATSTMATLRTASSPTVQITVADTSPDSSREPPPPPLHPREKPPPPTPTPDAAPATVEARSVVGAATAATTPSLGEASAADADLDCGSTRRCHPGRRRGRLAHRRICRGREATTADTVCGEKEEGARASERESERERGKREIEKRANLLSPRPYLVVVGPAGSARFLWVSAFN</sequence>
<reference evidence="2" key="2">
    <citation type="submission" date="2015-06" db="UniProtKB">
        <authorList>
            <consortium name="EnsemblPlants"/>
        </authorList>
    </citation>
    <scope>IDENTIFICATION</scope>
</reference>
<dbReference type="AlphaFoldDB" id="A0A0E0QIN4"/>
<dbReference type="Proteomes" id="UP000008022">
    <property type="component" value="Unassembled WGS sequence"/>
</dbReference>
<proteinExistence type="predicted"/>
<feature type="region of interest" description="Disordered" evidence="1">
    <location>
        <begin position="148"/>
        <end position="173"/>
    </location>
</feature>
<feature type="region of interest" description="Disordered" evidence="1">
    <location>
        <begin position="39"/>
        <end position="127"/>
    </location>
</feature>
<reference evidence="3" key="1">
    <citation type="submission" date="2013-06" db="EMBL/GenBank/DDBJ databases">
        <authorList>
            <person name="Zhao Q."/>
        </authorList>
    </citation>
    <scope>NUCLEOTIDE SEQUENCE</scope>
    <source>
        <strain evidence="3">cv. W1943</strain>
    </source>
</reference>
<name>A0A0E0QIN4_ORYRU</name>
<evidence type="ECO:0000313" key="3">
    <source>
        <dbReference type="Proteomes" id="UP000008022"/>
    </source>
</evidence>
<evidence type="ECO:0000313" key="2">
    <source>
        <dbReference type="EnsemblPlants" id="ORUFI08G15630.1"/>
    </source>
</evidence>
<dbReference type="EnsemblPlants" id="ORUFI08G15630.1">
    <property type="protein sequence ID" value="ORUFI08G15630.1"/>
    <property type="gene ID" value="ORUFI08G15630"/>
</dbReference>
<accession>A0A0E0QIN4</accession>
<organism evidence="2 3">
    <name type="scientific">Oryza rufipogon</name>
    <name type="common">Brownbeard rice</name>
    <name type="synonym">Asian wild rice</name>
    <dbReference type="NCBI Taxonomy" id="4529"/>
    <lineage>
        <taxon>Eukaryota</taxon>
        <taxon>Viridiplantae</taxon>
        <taxon>Streptophyta</taxon>
        <taxon>Embryophyta</taxon>
        <taxon>Tracheophyta</taxon>
        <taxon>Spermatophyta</taxon>
        <taxon>Magnoliopsida</taxon>
        <taxon>Liliopsida</taxon>
        <taxon>Poales</taxon>
        <taxon>Poaceae</taxon>
        <taxon>BOP clade</taxon>
        <taxon>Oryzoideae</taxon>
        <taxon>Oryzeae</taxon>
        <taxon>Oryzinae</taxon>
        <taxon>Oryza</taxon>
    </lineage>
</organism>